<sequence length="214" mass="25341">MEPKITSYAGMLDQSDFKQWYKYVDFRIAYQYTAEEVSFLMSKPPYYFSDYEIISSASRLNNDDQDVLSDIFNGSTPKQLELGEDDFGHFEKRIIRVKRVEEAKQTGFAITIPWKIEKGPKQLSFLERKRRISISEIVEIRLRCEQAISRLIALGFFKQDRLALDIYREVEKRCRWSPQLRPLCVKQVLYQQINAGKLTLKMYLGRLHFRERGS</sequence>
<organism evidence="1 2">
    <name type="scientific">Parapedobacter pyrenivorans</name>
    <dbReference type="NCBI Taxonomy" id="1305674"/>
    <lineage>
        <taxon>Bacteria</taxon>
        <taxon>Pseudomonadati</taxon>
        <taxon>Bacteroidota</taxon>
        <taxon>Sphingobacteriia</taxon>
        <taxon>Sphingobacteriales</taxon>
        <taxon>Sphingobacteriaceae</taxon>
        <taxon>Parapedobacter</taxon>
    </lineage>
</organism>
<gene>
    <name evidence="1" type="ORF">GCM10007415_12640</name>
</gene>
<reference evidence="1" key="1">
    <citation type="journal article" date="2014" name="Int. J. Syst. Evol. Microbiol.">
        <title>Complete genome sequence of Corynebacterium casei LMG S-19264T (=DSM 44701T), isolated from a smear-ripened cheese.</title>
        <authorList>
            <consortium name="US DOE Joint Genome Institute (JGI-PGF)"/>
            <person name="Walter F."/>
            <person name="Albersmeier A."/>
            <person name="Kalinowski J."/>
            <person name="Ruckert C."/>
        </authorList>
    </citation>
    <scope>NUCLEOTIDE SEQUENCE</scope>
    <source>
        <strain evidence="1">CGMCC 1.12195</strain>
    </source>
</reference>
<comment type="caution">
    <text evidence="1">The sequence shown here is derived from an EMBL/GenBank/DDBJ whole genome shotgun (WGS) entry which is preliminary data.</text>
</comment>
<evidence type="ECO:0000313" key="1">
    <source>
        <dbReference type="EMBL" id="GGG81458.1"/>
    </source>
</evidence>
<dbReference type="Proteomes" id="UP000660862">
    <property type="component" value="Unassembled WGS sequence"/>
</dbReference>
<protein>
    <submittedName>
        <fullName evidence="1">Uncharacterized protein</fullName>
    </submittedName>
</protein>
<dbReference type="EMBL" id="BMER01000001">
    <property type="protein sequence ID" value="GGG81458.1"/>
    <property type="molecule type" value="Genomic_DNA"/>
</dbReference>
<name>A0A917HKB7_9SPHI</name>
<accession>A0A917HKB7</accession>
<dbReference type="AlphaFoldDB" id="A0A917HKB7"/>
<proteinExistence type="predicted"/>
<keyword evidence="2" id="KW-1185">Reference proteome</keyword>
<dbReference type="RefSeq" id="WP_188505047.1">
    <property type="nucleotide sequence ID" value="NZ_BMER01000001.1"/>
</dbReference>
<evidence type="ECO:0000313" key="2">
    <source>
        <dbReference type="Proteomes" id="UP000660862"/>
    </source>
</evidence>
<reference evidence="1" key="2">
    <citation type="submission" date="2020-09" db="EMBL/GenBank/DDBJ databases">
        <authorList>
            <person name="Sun Q."/>
            <person name="Zhou Y."/>
        </authorList>
    </citation>
    <scope>NUCLEOTIDE SEQUENCE</scope>
    <source>
        <strain evidence="1">CGMCC 1.12195</strain>
    </source>
</reference>